<keyword evidence="1" id="KW-0802">TPR repeat</keyword>
<feature type="repeat" description="TPR" evidence="1">
    <location>
        <begin position="320"/>
        <end position="353"/>
    </location>
</feature>
<organism evidence="3">
    <name type="scientific">Chlorobium phaeobacteroides (strain BS1)</name>
    <dbReference type="NCBI Taxonomy" id="331678"/>
    <lineage>
        <taxon>Bacteria</taxon>
        <taxon>Pseudomonadati</taxon>
        <taxon>Chlorobiota</taxon>
        <taxon>Chlorobiia</taxon>
        <taxon>Chlorobiales</taxon>
        <taxon>Chlorobiaceae</taxon>
        <taxon>Chlorobium/Pelodictyon group</taxon>
        <taxon>Chlorobium</taxon>
    </lineage>
</organism>
<reference evidence="3" key="1">
    <citation type="submission" date="2008-06" db="EMBL/GenBank/DDBJ databases">
        <title>Complete sequence of Chlorobium phaeobacteroides BS1.</title>
        <authorList>
            <consortium name="US DOE Joint Genome Institute"/>
            <person name="Lucas S."/>
            <person name="Copeland A."/>
            <person name="Lapidus A."/>
            <person name="Glavina del Rio T."/>
            <person name="Dalin E."/>
            <person name="Tice H."/>
            <person name="Bruce D."/>
            <person name="Goodwin L."/>
            <person name="Pitluck S."/>
            <person name="Schmutz J."/>
            <person name="Larimer F."/>
            <person name="Land M."/>
            <person name="Hauser L."/>
            <person name="Kyrpides N."/>
            <person name="Ovchinnikova G."/>
            <person name="Li T."/>
            <person name="Liu Z."/>
            <person name="Zhao F."/>
            <person name="Overmann J."/>
            <person name="Bryant D.A."/>
            <person name="Richardson P."/>
        </authorList>
    </citation>
    <scope>NUCLEOTIDE SEQUENCE [LARGE SCALE GENOMIC DNA]</scope>
    <source>
        <strain evidence="3">BS1</strain>
    </source>
</reference>
<dbReference type="eggNOG" id="COG0457">
    <property type="taxonomic scope" value="Bacteria"/>
</dbReference>
<dbReference type="KEGG" id="cpb:Cphamn1_0588"/>
<dbReference type="Gene3D" id="1.25.40.10">
    <property type="entry name" value="Tetratricopeptide repeat domain"/>
    <property type="match status" value="4"/>
</dbReference>
<dbReference type="EMBL" id="CP001101">
    <property type="protein sequence ID" value="ACE03547.1"/>
    <property type="molecule type" value="Genomic_DNA"/>
</dbReference>
<dbReference type="Pfam" id="PF12895">
    <property type="entry name" value="ANAPC3"/>
    <property type="match status" value="1"/>
</dbReference>
<dbReference type="InterPro" id="IPR019734">
    <property type="entry name" value="TPR_rpt"/>
</dbReference>
<dbReference type="Pfam" id="PF14559">
    <property type="entry name" value="TPR_19"/>
    <property type="match status" value="1"/>
</dbReference>
<feature type="repeat" description="TPR" evidence="1">
    <location>
        <begin position="43"/>
        <end position="76"/>
    </location>
</feature>
<dbReference type="PANTHER" id="PTHR12558">
    <property type="entry name" value="CELL DIVISION CYCLE 16,23,27"/>
    <property type="match status" value="1"/>
</dbReference>
<sequence>MCVLQRFCILLVFLSGLIHSGCTGSSTAGNPDRVVADSLKEVSRDLLVQGALSAVKGDYQDAIGQYRKALVAEPKNAAVNFSLAKAFVALTKPDSAQYHAEKAVTLQPENRFYRQLLAGIYFDMKYYDRAAVQFEQLAERFPSKTKTLFFLAHAYLADEKYADALNTFLRILQHDPSNENARIQSLWLELKLERYDAAIKNVEYMIREKGDNDKLQLTRGELYYQSGKVMKAKEIFRSILGGNPAFIPAWIALIEAHIEQDEEELYVKELRRFYGIDSIGFFPKAEFVKAFMVRSEKDLSYSEAVGTMVEELVSFYPSESTVYVLRGMFLRVQKRYRDAGADFLRALEIDSHNIFAWEEYASAYMSQEDYEQVVSTVSQARKRTGRSSLRLDVFEGYALFRSENLRKSVDVLEKALSSEIEDKPSWLLVQAHITLAMAYDRLQDQLKSISAYKDVLSLDPENALALNNLAYLYAERGENLNEAIEYAKTAVESDPDNPVYLDTLGWLYYKTGEYGKAREYLEKALAKDPDEPEIYDHLAEIYRALGKETRAKEFREKADELRGGEAEERQK</sequence>
<feature type="chain" id="PRO_5002786354" evidence="2">
    <location>
        <begin position="21"/>
        <end position="571"/>
    </location>
</feature>
<dbReference type="InterPro" id="IPR011990">
    <property type="entry name" value="TPR-like_helical_dom_sf"/>
</dbReference>
<feature type="repeat" description="TPR" evidence="1">
    <location>
        <begin position="145"/>
        <end position="178"/>
    </location>
</feature>
<dbReference type="PROSITE" id="PS50005">
    <property type="entry name" value="TPR"/>
    <property type="match status" value="5"/>
</dbReference>
<dbReference type="Pfam" id="PF13181">
    <property type="entry name" value="TPR_8"/>
    <property type="match status" value="1"/>
</dbReference>
<dbReference type="SUPFAM" id="SSF48452">
    <property type="entry name" value="TPR-like"/>
    <property type="match status" value="2"/>
</dbReference>
<protein>
    <submittedName>
        <fullName evidence="3">Tetratricopeptide TPR_2 repeat protein</fullName>
    </submittedName>
</protein>
<dbReference type="OrthoDB" id="9814220at2"/>
<dbReference type="STRING" id="331678.Cphamn1_0588"/>
<evidence type="ECO:0000256" key="2">
    <source>
        <dbReference type="SAM" id="SignalP"/>
    </source>
</evidence>
<gene>
    <name evidence="3" type="ordered locus">Cphamn1_0588</name>
</gene>
<dbReference type="PANTHER" id="PTHR12558:SF13">
    <property type="entry name" value="CELL DIVISION CYCLE PROTEIN 27 HOMOLOG"/>
    <property type="match status" value="1"/>
</dbReference>
<feature type="signal peptide" evidence="2">
    <location>
        <begin position="1"/>
        <end position="20"/>
    </location>
</feature>
<dbReference type="HOGENOM" id="CLU_007251_3_1_10"/>
<dbReference type="AlphaFoldDB" id="B3EMR9"/>
<keyword evidence="2" id="KW-0732">Signal</keyword>
<proteinExistence type="predicted"/>
<evidence type="ECO:0000313" key="3">
    <source>
        <dbReference type="EMBL" id="ACE03547.1"/>
    </source>
</evidence>
<name>B3EMR9_CHLPB</name>
<accession>B3EMR9</accession>
<dbReference type="SMART" id="SM00028">
    <property type="entry name" value="TPR"/>
    <property type="match status" value="9"/>
</dbReference>
<feature type="repeat" description="TPR" evidence="1">
    <location>
        <begin position="429"/>
        <end position="462"/>
    </location>
</feature>
<feature type="repeat" description="TPR" evidence="1">
    <location>
        <begin position="498"/>
        <end position="531"/>
    </location>
</feature>
<evidence type="ECO:0000256" key="1">
    <source>
        <dbReference type="PROSITE-ProRule" id="PRU00339"/>
    </source>
</evidence>